<dbReference type="FunFam" id="1.25.40.20:FF:000057">
    <property type="entry name" value="Ankyrin repeat domain-containing protein 13B"/>
    <property type="match status" value="1"/>
</dbReference>
<evidence type="ECO:0000256" key="3">
    <source>
        <dbReference type="ARBA" id="ARBA00022475"/>
    </source>
</evidence>
<evidence type="ECO:0000256" key="5">
    <source>
        <dbReference type="ARBA" id="ARBA00022753"/>
    </source>
</evidence>
<keyword evidence="4" id="KW-0677">Repeat</keyword>
<evidence type="ECO:0000256" key="2">
    <source>
        <dbReference type="ARBA" id="ARBA00004603"/>
    </source>
</evidence>
<protein>
    <recommendedName>
        <fullName evidence="9">Ankyrin repeat domain-containing protein</fullName>
    </recommendedName>
</protein>
<evidence type="ECO:0000259" key="9">
    <source>
        <dbReference type="Pfam" id="PF11904"/>
    </source>
</evidence>
<feature type="repeat" description="ANK" evidence="8">
    <location>
        <begin position="40"/>
        <end position="72"/>
    </location>
</feature>
<dbReference type="PANTHER" id="PTHR12447:SF4">
    <property type="entry name" value="ANKYRIN REPEAT DOMAIN-CONTAINING PROTEIN 13A"/>
    <property type="match status" value="1"/>
</dbReference>
<reference evidence="10 11" key="1">
    <citation type="submission" date="2016-06" db="EMBL/GenBank/DDBJ databases">
        <title>The Draft Genome Sequence and Annotation of the Desert Woodrat Neotoma lepida.</title>
        <authorList>
            <person name="Campbell M."/>
            <person name="Oakeson K.F."/>
            <person name="Yandell M."/>
            <person name="Halpert J.R."/>
            <person name="Dearing D."/>
        </authorList>
    </citation>
    <scope>NUCLEOTIDE SEQUENCE [LARGE SCALE GENOMIC DNA]</scope>
    <source>
        <strain evidence="10">417</strain>
        <tissue evidence="10">Liver</tissue>
    </source>
</reference>
<dbReference type="InterPro" id="IPR036770">
    <property type="entry name" value="Ankyrin_rpt-contain_sf"/>
</dbReference>
<dbReference type="Gene3D" id="1.25.40.20">
    <property type="entry name" value="Ankyrin repeat-containing domain"/>
    <property type="match status" value="1"/>
</dbReference>
<proteinExistence type="predicted"/>
<keyword evidence="3" id="KW-1003">Cell membrane</keyword>
<comment type="caution">
    <text evidence="10">The sequence shown here is derived from an EMBL/GenBank/DDBJ whole genome shotgun (WGS) entry which is preliminary data.</text>
</comment>
<evidence type="ECO:0000313" key="11">
    <source>
        <dbReference type="Proteomes" id="UP000092124"/>
    </source>
</evidence>
<comment type="function">
    <text evidence="7">Ubiquitin-binding protein that specifically recognizes and binds 'Lys-63'-linked ubiquitin. Does not bind 'Lys-48'-linked ubiquitin. Positively regulates the internalization of ligand-activated EGFR by binding to the Ub moiety of ubiquitinated EGFR at the cell membrane.</text>
</comment>
<evidence type="ECO:0000256" key="6">
    <source>
        <dbReference type="ARBA" id="ARBA00023136"/>
    </source>
</evidence>
<keyword evidence="5" id="KW-0967">Endosome</keyword>
<dbReference type="Pfam" id="PF12796">
    <property type="entry name" value="Ank_2"/>
    <property type="match status" value="1"/>
</dbReference>
<dbReference type="InterPro" id="IPR002110">
    <property type="entry name" value="Ankyrin_rpt"/>
</dbReference>
<dbReference type="InterPro" id="IPR021832">
    <property type="entry name" value="ANKRD13"/>
</dbReference>
<keyword evidence="8" id="KW-0040">ANK repeat</keyword>
<evidence type="ECO:0000256" key="4">
    <source>
        <dbReference type="ARBA" id="ARBA00022737"/>
    </source>
</evidence>
<gene>
    <name evidence="10" type="ORF">A6R68_20149</name>
</gene>
<feature type="domain" description="Ankyrin repeat" evidence="9">
    <location>
        <begin position="159"/>
        <end position="273"/>
    </location>
</feature>
<dbReference type="PROSITE" id="PS50088">
    <property type="entry name" value="ANK_REPEAT"/>
    <property type="match status" value="1"/>
</dbReference>
<dbReference type="Pfam" id="PF11904">
    <property type="entry name" value="ANKRD13_C"/>
    <property type="match status" value="1"/>
</dbReference>
<dbReference type="AlphaFoldDB" id="A0A1A6HV32"/>
<dbReference type="InterPro" id="IPR055285">
    <property type="entry name" value="ANKRD13_C"/>
</dbReference>
<dbReference type="Proteomes" id="UP000092124">
    <property type="component" value="Unassembled WGS sequence"/>
</dbReference>
<keyword evidence="11" id="KW-1185">Reference proteome</keyword>
<dbReference type="SMART" id="SM00248">
    <property type="entry name" value="ANK"/>
    <property type="match status" value="2"/>
</dbReference>
<dbReference type="OrthoDB" id="1585644at2759"/>
<name>A0A1A6HV32_NEOLE</name>
<dbReference type="GO" id="GO:0002091">
    <property type="term" value="P:negative regulation of receptor internalization"/>
    <property type="evidence" value="ECO:0007669"/>
    <property type="project" value="UniProtKB-ARBA"/>
</dbReference>
<comment type="subcellular location">
    <subcellularLocation>
        <location evidence="1">Cell membrane</location>
    </subcellularLocation>
    <subcellularLocation>
        <location evidence="2">Late endosome</location>
    </subcellularLocation>
</comment>
<organism evidence="10 11">
    <name type="scientific">Neotoma lepida</name>
    <name type="common">Desert woodrat</name>
    <dbReference type="NCBI Taxonomy" id="56216"/>
    <lineage>
        <taxon>Eukaryota</taxon>
        <taxon>Metazoa</taxon>
        <taxon>Chordata</taxon>
        <taxon>Craniata</taxon>
        <taxon>Vertebrata</taxon>
        <taxon>Euteleostomi</taxon>
        <taxon>Mammalia</taxon>
        <taxon>Eutheria</taxon>
        <taxon>Euarchontoglires</taxon>
        <taxon>Glires</taxon>
        <taxon>Rodentia</taxon>
        <taxon>Myomorpha</taxon>
        <taxon>Muroidea</taxon>
        <taxon>Cricetidae</taxon>
        <taxon>Neotominae</taxon>
        <taxon>Neotoma</taxon>
    </lineage>
</organism>
<accession>A0A1A6HV32</accession>
<keyword evidence="6" id="KW-0472">Membrane</keyword>
<evidence type="ECO:0000256" key="1">
    <source>
        <dbReference type="ARBA" id="ARBA00004236"/>
    </source>
</evidence>
<dbReference type="SUPFAM" id="SSF48403">
    <property type="entry name" value="Ankyrin repeat"/>
    <property type="match status" value="1"/>
</dbReference>
<dbReference type="GO" id="GO:0140036">
    <property type="term" value="F:ubiquitin-modified protein reader activity"/>
    <property type="evidence" value="ECO:0007669"/>
    <property type="project" value="UniProtKB-ARBA"/>
</dbReference>
<dbReference type="PANTHER" id="PTHR12447">
    <property type="entry name" value="ANKYRIN REPEAT DOMAIN-CONTAINING PROTEIN 13"/>
    <property type="match status" value="1"/>
</dbReference>
<evidence type="ECO:0000256" key="8">
    <source>
        <dbReference type="PROSITE-ProRule" id="PRU00023"/>
    </source>
</evidence>
<sequence length="295" mass="33978">MSSVPDTSSRFLLHLLVWNNDYQQLEKELRDQNAEALDPQGRTLPHLAVSLGHLESARVLLRHKADVTKENGQGWTVLHEAVSTGVPEMVYTVPQHQYYHNTSMALEGIPELLHTILEALDFYMQMKWEFASWVPVVSRICPNDVCRIWKSGAKLRGGDNWAELIEVNHDDRVVTTEHFDLSQEMERLTLDLMKPKSREVERRLTSPVISTSLDTKNIAFERIKSGFWGWRTDKTEVINGYEAKVYTVNNVSVITKIHTEHLTEEEEKRYQEDRNPLESLLGTWNISLVLKGTSL</sequence>
<evidence type="ECO:0000256" key="7">
    <source>
        <dbReference type="ARBA" id="ARBA00024956"/>
    </source>
</evidence>
<dbReference type="EMBL" id="LZPO01010359">
    <property type="protein sequence ID" value="OBS81602.1"/>
    <property type="molecule type" value="Genomic_DNA"/>
</dbReference>
<dbReference type="PROSITE" id="PS50297">
    <property type="entry name" value="ANK_REP_REGION"/>
    <property type="match status" value="1"/>
</dbReference>
<dbReference type="STRING" id="56216.A0A1A6HV32"/>
<dbReference type="GO" id="GO:0005886">
    <property type="term" value="C:plasma membrane"/>
    <property type="evidence" value="ECO:0007669"/>
    <property type="project" value="UniProtKB-SubCell"/>
</dbReference>
<dbReference type="GO" id="GO:0005770">
    <property type="term" value="C:late endosome"/>
    <property type="evidence" value="ECO:0007669"/>
    <property type="project" value="UniProtKB-SubCell"/>
</dbReference>
<dbReference type="GO" id="GO:0048471">
    <property type="term" value="C:perinuclear region of cytoplasm"/>
    <property type="evidence" value="ECO:0007669"/>
    <property type="project" value="UniProtKB-ARBA"/>
</dbReference>
<evidence type="ECO:0000313" key="10">
    <source>
        <dbReference type="EMBL" id="OBS81602.1"/>
    </source>
</evidence>